<dbReference type="eggNOG" id="ENOG502S15C">
    <property type="taxonomic scope" value="Eukaryota"/>
</dbReference>
<name>T1KB81_TETUR</name>
<dbReference type="InterPro" id="IPR039496">
    <property type="entry name" value="CCDC92/74_N"/>
</dbReference>
<keyword evidence="1" id="KW-0175">Coiled coil</keyword>
<proteinExistence type="predicted"/>
<dbReference type="AlphaFoldDB" id="T1KB81"/>
<dbReference type="HOGENOM" id="CLU_1121342_0_0_1"/>
<reference evidence="3" key="2">
    <citation type="submission" date="2015-06" db="UniProtKB">
        <authorList>
            <consortium name="EnsemblMetazoa"/>
        </authorList>
    </citation>
    <scope>IDENTIFICATION</scope>
</reference>
<dbReference type="EMBL" id="CAEY01001946">
    <property type="status" value="NOT_ANNOTATED_CDS"/>
    <property type="molecule type" value="Genomic_DNA"/>
</dbReference>
<keyword evidence="4" id="KW-1185">Reference proteome</keyword>
<organism evidence="3 4">
    <name type="scientific">Tetranychus urticae</name>
    <name type="common">Two-spotted spider mite</name>
    <dbReference type="NCBI Taxonomy" id="32264"/>
    <lineage>
        <taxon>Eukaryota</taxon>
        <taxon>Metazoa</taxon>
        <taxon>Ecdysozoa</taxon>
        <taxon>Arthropoda</taxon>
        <taxon>Chelicerata</taxon>
        <taxon>Arachnida</taxon>
        <taxon>Acari</taxon>
        <taxon>Acariformes</taxon>
        <taxon>Trombidiformes</taxon>
        <taxon>Prostigmata</taxon>
        <taxon>Eleutherengona</taxon>
        <taxon>Raphignathae</taxon>
        <taxon>Tetranychoidea</taxon>
        <taxon>Tetranychidae</taxon>
        <taxon>Tetranychus</taxon>
    </lineage>
</organism>
<dbReference type="EnsemblMetazoa" id="tetur08g03160.1">
    <property type="protein sequence ID" value="tetur08g03160.1"/>
    <property type="gene ID" value="tetur08g03160"/>
</dbReference>
<evidence type="ECO:0000313" key="4">
    <source>
        <dbReference type="Proteomes" id="UP000015104"/>
    </source>
</evidence>
<protein>
    <recommendedName>
        <fullName evidence="2">CCDC92/74 N-terminal domain-containing protein</fullName>
    </recommendedName>
</protein>
<accession>T1KB81</accession>
<feature type="domain" description="CCDC92/74 N-terminal" evidence="2">
    <location>
        <begin position="136"/>
        <end position="181"/>
    </location>
</feature>
<sequence length="248" mass="27456">METGSQSSGFTSHCLPHRENLTRLIECGEIVSGDEINPINPYLVKRPTIITKLPPIVKSSEPSTNLTSLDKMATSKSPNNLINYRSFNLNPSSASSSASSSPSLLSTSATFDDIDHWKGYETNCDTVNSFNNPTLKLRLLEKNLQFIKDQHKMVLNCLHNQIEDLNRKNRDLQFKLIVNNLYPDCLEGPSSKLSSVMPSESEKNSLPLEAINRLNNLEIEVGRLRLALGEALKMNASLPTVSVTISGK</sequence>
<reference evidence="4" key="1">
    <citation type="submission" date="2011-08" db="EMBL/GenBank/DDBJ databases">
        <authorList>
            <person name="Rombauts S."/>
        </authorList>
    </citation>
    <scope>NUCLEOTIDE SEQUENCE</scope>
    <source>
        <strain evidence="4">London</strain>
    </source>
</reference>
<dbReference type="Proteomes" id="UP000015104">
    <property type="component" value="Unassembled WGS sequence"/>
</dbReference>
<evidence type="ECO:0000313" key="3">
    <source>
        <dbReference type="EnsemblMetazoa" id="tetur08g03160.1"/>
    </source>
</evidence>
<evidence type="ECO:0000259" key="2">
    <source>
        <dbReference type="Pfam" id="PF14916"/>
    </source>
</evidence>
<feature type="coiled-coil region" evidence="1">
    <location>
        <begin position="148"/>
        <end position="175"/>
    </location>
</feature>
<evidence type="ECO:0000256" key="1">
    <source>
        <dbReference type="SAM" id="Coils"/>
    </source>
</evidence>
<dbReference type="Pfam" id="PF14916">
    <property type="entry name" value="CCDC92"/>
    <property type="match status" value="1"/>
</dbReference>